<dbReference type="SUPFAM" id="SSF52540">
    <property type="entry name" value="P-loop containing nucleoside triphosphate hydrolases"/>
    <property type="match status" value="1"/>
</dbReference>
<evidence type="ECO:0000313" key="7">
    <source>
        <dbReference type="Proteomes" id="UP000054821"/>
    </source>
</evidence>
<dbReference type="InterPro" id="IPR019775">
    <property type="entry name" value="WD40_repeat_CS"/>
</dbReference>
<dbReference type="InterPro" id="IPR031359">
    <property type="entry name" value="NACHT_N"/>
</dbReference>
<evidence type="ECO:0000259" key="5">
    <source>
        <dbReference type="PROSITE" id="PS50837"/>
    </source>
</evidence>
<dbReference type="Pfam" id="PF17100">
    <property type="entry name" value="NACHT_N"/>
    <property type="match status" value="1"/>
</dbReference>
<feature type="repeat" description="WD" evidence="3">
    <location>
        <begin position="1347"/>
        <end position="1388"/>
    </location>
</feature>
<feature type="region of interest" description="Disordered" evidence="4">
    <location>
        <begin position="1391"/>
        <end position="1419"/>
    </location>
</feature>
<evidence type="ECO:0000256" key="2">
    <source>
        <dbReference type="ARBA" id="ARBA00022737"/>
    </source>
</evidence>
<dbReference type="EMBL" id="JPDN02000001">
    <property type="protein sequence ID" value="PON30773.1"/>
    <property type="molecule type" value="Genomic_DNA"/>
</dbReference>
<feature type="repeat" description="WD" evidence="3">
    <location>
        <begin position="1105"/>
        <end position="1146"/>
    </location>
</feature>
<dbReference type="InterPro" id="IPR015943">
    <property type="entry name" value="WD40/YVTN_repeat-like_dom_sf"/>
</dbReference>
<dbReference type="InterPro" id="IPR007111">
    <property type="entry name" value="NACHT_NTPase"/>
</dbReference>
<feature type="repeat" description="WD" evidence="3">
    <location>
        <begin position="1305"/>
        <end position="1340"/>
    </location>
</feature>
<name>A0A2P5A2J8_9HYPO</name>
<reference evidence="6 7" key="1">
    <citation type="journal article" date="2016" name="Genome Announc.">
        <title>Draft Whole-Genome Sequence of Trichoderma gamsii T6085, a Promising Biocontrol Agent of Fusarium Head Blight on Wheat.</title>
        <authorList>
            <person name="Baroncelli R."/>
            <person name="Zapparata A."/>
            <person name="Piaggeschi G."/>
            <person name="Sarrocco S."/>
            <person name="Vannacci G."/>
        </authorList>
    </citation>
    <scope>NUCLEOTIDE SEQUENCE [LARGE SCALE GENOMIC DNA]</scope>
    <source>
        <strain evidence="6 7">T6085</strain>
    </source>
</reference>
<feature type="region of interest" description="Disordered" evidence="4">
    <location>
        <begin position="1"/>
        <end position="31"/>
    </location>
</feature>
<feature type="compositionally biased region" description="Basic and acidic residues" evidence="4">
    <location>
        <begin position="1391"/>
        <end position="1400"/>
    </location>
</feature>
<accession>A0A2P5A2J8</accession>
<feature type="repeat" description="WD" evidence="3">
    <location>
        <begin position="1149"/>
        <end position="1182"/>
    </location>
</feature>
<dbReference type="PROSITE" id="PS50837">
    <property type="entry name" value="NACHT"/>
    <property type="match status" value="1"/>
</dbReference>
<keyword evidence="1 3" id="KW-0853">WD repeat</keyword>
<feature type="repeat" description="WD" evidence="3">
    <location>
        <begin position="1259"/>
        <end position="1304"/>
    </location>
</feature>
<feature type="domain" description="NACHT" evidence="5">
    <location>
        <begin position="413"/>
        <end position="571"/>
    </location>
</feature>
<dbReference type="Proteomes" id="UP000054821">
    <property type="component" value="Unassembled WGS sequence"/>
</dbReference>
<dbReference type="PANTHER" id="PTHR44019:SF8">
    <property type="entry name" value="POC1 CENTRIOLAR PROTEIN HOMOLOG"/>
    <property type="match status" value="1"/>
</dbReference>
<dbReference type="Gene3D" id="3.40.50.300">
    <property type="entry name" value="P-loop containing nucleotide triphosphate hydrolases"/>
    <property type="match status" value="1"/>
</dbReference>
<dbReference type="InterPro" id="IPR001680">
    <property type="entry name" value="WD40_rpt"/>
</dbReference>
<dbReference type="PRINTS" id="PR00320">
    <property type="entry name" value="GPROTEINBRPT"/>
</dbReference>
<dbReference type="PROSITE" id="PS50294">
    <property type="entry name" value="WD_REPEATS_REGION"/>
    <property type="match status" value="6"/>
</dbReference>
<dbReference type="InterPro" id="IPR056884">
    <property type="entry name" value="NPHP3-like_N"/>
</dbReference>
<dbReference type="InterPro" id="IPR027417">
    <property type="entry name" value="P-loop_NTPase"/>
</dbReference>
<organism evidence="6 7">
    <name type="scientific">Trichoderma gamsii</name>
    <dbReference type="NCBI Taxonomy" id="398673"/>
    <lineage>
        <taxon>Eukaryota</taxon>
        <taxon>Fungi</taxon>
        <taxon>Dikarya</taxon>
        <taxon>Ascomycota</taxon>
        <taxon>Pezizomycotina</taxon>
        <taxon>Sordariomycetes</taxon>
        <taxon>Hypocreomycetidae</taxon>
        <taxon>Hypocreales</taxon>
        <taxon>Hypocreaceae</taxon>
        <taxon>Trichoderma</taxon>
    </lineage>
</organism>
<comment type="caution">
    <text evidence="6">The sequence shown here is derived from an EMBL/GenBank/DDBJ whole genome shotgun (WGS) entry which is preliminary data.</text>
</comment>
<dbReference type="GeneID" id="29989229"/>
<evidence type="ECO:0000313" key="6">
    <source>
        <dbReference type="EMBL" id="PON30773.1"/>
    </source>
</evidence>
<dbReference type="InterPro" id="IPR020472">
    <property type="entry name" value="WD40_PAC1"/>
</dbReference>
<dbReference type="Pfam" id="PF24883">
    <property type="entry name" value="NPHP3_N"/>
    <property type="match status" value="1"/>
</dbReference>
<dbReference type="SMART" id="SM00320">
    <property type="entry name" value="WD40"/>
    <property type="match status" value="9"/>
</dbReference>
<feature type="repeat" description="WD" evidence="3">
    <location>
        <begin position="933"/>
        <end position="974"/>
    </location>
</feature>
<proteinExistence type="predicted"/>
<dbReference type="RefSeq" id="XP_024406721.1">
    <property type="nucleotide sequence ID" value="XM_024548506.1"/>
</dbReference>
<dbReference type="PROSITE" id="PS50082">
    <property type="entry name" value="WD_REPEATS_2"/>
    <property type="match status" value="7"/>
</dbReference>
<gene>
    <name evidence="6" type="ORF">TGAM01_v200193</name>
</gene>
<dbReference type="Gene3D" id="2.130.10.10">
    <property type="entry name" value="YVTN repeat-like/Quinoprotein amine dehydrogenase"/>
    <property type="match status" value="3"/>
</dbReference>
<dbReference type="InterPro" id="IPR036322">
    <property type="entry name" value="WD40_repeat_dom_sf"/>
</dbReference>
<dbReference type="SUPFAM" id="SSF50978">
    <property type="entry name" value="WD40 repeat-like"/>
    <property type="match status" value="2"/>
</dbReference>
<keyword evidence="2" id="KW-0677">Repeat</keyword>
<protein>
    <recommendedName>
        <fullName evidence="5">NACHT domain-containing protein</fullName>
    </recommendedName>
</protein>
<keyword evidence="7" id="KW-1185">Reference proteome</keyword>
<feature type="compositionally biased region" description="Polar residues" evidence="4">
    <location>
        <begin position="55"/>
        <end position="77"/>
    </location>
</feature>
<dbReference type="CDD" id="cd00200">
    <property type="entry name" value="WD40"/>
    <property type="match status" value="1"/>
</dbReference>
<feature type="compositionally biased region" description="Acidic residues" evidence="4">
    <location>
        <begin position="1401"/>
        <end position="1410"/>
    </location>
</feature>
<evidence type="ECO:0000256" key="4">
    <source>
        <dbReference type="SAM" id="MobiDB-lite"/>
    </source>
</evidence>
<feature type="repeat" description="WD" evidence="3">
    <location>
        <begin position="1199"/>
        <end position="1240"/>
    </location>
</feature>
<evidence type="ECO:0000256" key="1">
    <source>
        <dbReference type="ARBA" id="ARBA00022574"/>
    </source>
</evidence>
<evidence type="ECO:0000256" key="3">
    <source>
        <dbReference type="PROSITE-ProRule" id="PRU00221"/>
    </source>
</evidence>
<dbReference type="Pfam" id="PF00400">
    <property type="entry name" value="WD40"/>
    <property type="match status" value="7"/>
</dbReference>
<dbReference type="InterPro" id="IPR050505">
    <property type="entry name" value="WDR55/POC1"/>
</dbReference>
<dbReference type="PROSITE" id="PS00678">
    <property type="entry name" value="WD_REPEATS_1"/>
    <property type="match status" value="4"/>
</dbReference>
<feature type="region of interest" description="Disordered" evidence="4">
    <location>
        <begin position="53"/>
        <end position="78"/>
    </location>
</feature>
<sequence>MSQSRDVIAAKKDMSGNSLDDDPDVLSPGTANIKKDAEISPDKFAAIDMPMSDESWASQKSIPPSGRASSTSDTAQMIRSSAPRIASSIDIHSNSDNDALELWDSAYDILKNSDRTLLEAYERMLAPYLSLENLKGQVERRSSVTTLHEEDLVHRYPLERKIQMDRIIDTWKADDGCAVLADSDVRVHLGLYMEGPARSLRNIMRPILERYRYASLVWVPLCLALEASMCSSTIPEGIRSDIVVIASKMEWYIGLSRFLFSPSDSDSDDPAPLVIESLKDLLIRLYKAVLFHTVQLSVALIHQNGHSPHQASAKRVFEEEETLVKELRGHKIHTELTEICSDGSIRDIRRVMYEEKALPEDIQIKLGLRLFDLPLELDGHDTSLNQLLCDWAWDTREYQSLFDGRLDDSRHCRVLWVSGPPGLGKTVLLKATKERLLQLMDTRRDNENFNVIYFFCDSRSQQQHDIVYLIKHLILQILQLQPHLKGHLEEKLTSTNRKAFDDENNFYAISMILYSMLDDSEFKLTYVVLDAIEEICADMTRPSETLQDLLKLIIKTSELSPRLRWVVSIDPAKVDITLTPSNEFTQLQLEIDDPRYRHDLQKVVDKCISLNVAEVAEALSFSTIFREQITALMLKMAPRNFLWIDIACSLIKSDGIPWHAQSIIENLPKDIPLLYQEIDNGLKKLTDSDRNWCYDVLSTTAIAFRSLHISELRSLINLPPHIDLVTLVNKFCPQFVRISKGYLSFAHTSARDYIQKCLIASNKMSSKHLLMTERCLAKSSVIKKESVNTYAIISWMFHLCGINDATDMDIGIKLANEFLDDSLMEWVEMVASLGLLSRVIVLLQRLHETLFNANIDCSKLNDFERFLSKTRDIIYFLEFHHSLNAPSALSLKCSLPFLPSVSEVRRNLLPKAFPWLEIAPRIKSNSEMAIYSLKGHEDWVRCCAYSPNGQLIASGGDDGTVRIWDAETASLQNIFYVDSYVYRILFTDQFLFALSRSTIQIWDVFTGKHVRSVSASHYGPLRDISFSPVEQTLVATTRDHVLIWELPVDLRLGVWIEKTLDQDTTDRMGVAMSVTFSQDGSFLAYSLSSKIIIWDPKSDKRHLCLEEHDDTICALEFWPDSKLLASGSDDGTLRIWSTSIGETRSLCTLREGMVDVTCLSVSSDGLRLASGSSDSSISIWKVIRENSGHGLSCIFERKLSGHDRMIFSVAFAPQRHKLVSSSKDQTVRIWDTDTTEQWRMGPHNQVDQADHRQAVNHTIEEHTESINFIIFSPRRNPPDKEIFASASDNQICLWSADTGELITSLGKHDDEILSLAFSQNGDTLVSSSEDRTVCVWDVDSYKMRCCLKGHHDWVRCAEISPDGHFVASGSDDWSVRVWDITQGAHEELAIGTDAESRINSDDDSDTESEGNEQLPAVSKLAQPRPPCQYKLLPFTIFDREIWMWHPNNPHSSPPPSFYTNDAILKYETFSWQDRLLIRASHCRV</sequence>
<dbReference type="STRING" id="398673.A0A2P5A2J8"/>
<dbReference type="PANTHER" id="PTHR44019">
    <property type="entry name" value="WD REPEAT-CONTAINING PROTEIN 55"/>
    <property type="match status" value="1"/>
</dbReference>